<keyword evidence="2 6" id="KW-0698">rRNA processing</keyword>
<dbReference type="InterPro" id="IPR008189">
    <property type="entry name" value="rRNA_ssu_MeTfrase_I"/>
</dbReference>
<dbReference type="PANTHER" id="PTHR46111">
    <property type="entry name" value="RIBOSOMAL RNA SMALL SUBUNIT METHYLTRANSFERASE I"/>
    <property type="match status" value="1"/>
</dbReference>
<dbReference type="InterPro" id="IPR000878">
    <property type="entry name" value="4pyrrol_Mease"/>
</dbReference>
<evidence type="ECO:0000256" key="1">
    <source>
        <dbReference type="ARBA" id="ARBA00022490"/>
    </source>
</evidence>
<evidence type="ECO:0000256" key="4">
    <source>
        <dbReference type="ARBA" id="ARBA00022679"/>
    </source>
</evidence>
<comment type="function">
    <text evidence="6">Catalyzes the 2'-O-methylation of the ribose of cytidine 1402 (C1402) in 16S rRNA.</text>
</comment>
<dbReference type="CDD" id="cd11648">
    <property type="entry name" value="RsmI"/>
    <property type="match status" value="1"/>
</dbReference>
<sequence>MVGKLSIVATPIGNLEDITLRALRILKEVDVVACEDTRVTRKLLAHFDIHTPTSTLPHVPRLLSQGKRVALVTDAGTPGVSDPGLEITARAREQGAVIEAVPGPSALTAAISVAGLRAPAFVFYGFLPLKKGKEKLFREIANSVRASVFYESPHRIMRTLESLAGFLGAGRRIGLFRELTKLHEESVIGTPTEVIEKLVPEKQRGEFVVIVEGL</sequence>
<dbReference type="NCBIfam" id="TIGR00096">
    <property type="entry name" value="16S rRNA (cytidine(1402)-2'-O)-methyltransferase"/>
    <property type="match status" value="1"/>
</dbReference>
<dbReference type="Pfam" id="PF00590">
    <property type="entry name" value="TP_methylase"/>
    <property type="match status" value="1"/>
</dbReference>
<keyword evidence="1 6" id="KW-0963">Cytoplasm</keyword>
<organism evidence="8 9">
    <name type="scientific">Candidatus Adlerbacteria bacterium GW2011_GWC1_50_9</name>
    <dbReference type="NCBI Taxonomy" id="1618608"/>
    <lineage>
        <taxon>Bacteria</taxon>
        <taxon>Candidatus Adleribacteriota</taxon>
    </lineage>
</organism>
<dbReference type="AlphaFoldDB" id="A0A0G1WPI8"/>
<dbReference type="GO" id="GO:0005737">
    <property type="term" value="C:cytoplasm"/>
    <property type="evidence" value="ECO:0007669"/>
    <property type="project" value="UniProtKB-SubCell"/>
</dbReference>
<evidence type="ECO:0000256" key="2">
    <source>
        <dbReference type="ARBA" id="ARBA00022552"/>
    </source>
</evidence>
<evidence type="ECO:0000256" key="6">
    <source>
        <dbReference type="HAMAP-Rule" id="MF_01877"/>
    </source>
</evidence>
<dbReference type="PANTHER" id="PTHR46111:SF1">
    <property type="entry name" value="RIBOSOMAL RNA SMALL SUBUNIT METHYLTRANSFERASE I"/>
    <property type="match status" value="1"/>
</dbReference>
<evidence type="ECO:0000259" key="7">
    <source>
        <dbReference type="Pfam" id="PF00590"/>
    </source>
</evidence>
<dbReference type="InterPro" id="IPR014777">
    <property type="entry name" value="4pyrrole_Mease_sub1"/>
</dbReference>
<dbReference type="EC" id="2.1.1.198" evidence="6"/>
<gene>
    <name evidence="6" type="primary">rsmI</name>
    <name evidence="8" type="ORF">UY61_C0031G0003</name>
</gene>
<accession>A0A0G1WPI8</accession>
<dbReference type="PATRIC" id="fig|1618608.3.peg.470"/>
<protein>
    <recommendedName>
        <fullName evidence="6">Ribosomal RNA small subunit methyltransferase I</fullName>
        <ecNumber evidence="6">2.1.1.198</ecNumber>
    </recommendedName>
    <alternativeName>
        <fullName evidence="6">16S rRNA 2'-O-ribose C1402 methyltransferase</fullName>
    </alternativeName>
    <alternativeName>
        <fullName evidence="6">rRNA (cytidine-2'-O-)-methyltransferase RsmI</fullName>
    </alternativeName>
</protein>
<evidence type="ECO:0000256" key="5">
    <source>
        <dbReference type="ARBA" id="ARBA00022691"/>
    </source>
</evidence>
<keyword evidence="5 6" id="KW-0949">S-adenosyl-L-methionine</keyword>
<dbReference type="FunFam" id="3.30.950.10:FF:000002">
    <property type="entry name" value="Ribosomal RNA small subunit methyltransferase I"/>
    <property type="match status" value="1"/>
</dbReference>
<evidence type="ECO:0000313" key="8">
    <source>
        <dbReference type="EMBL" id="KKW20495.1"/>
    </source>
</evidence>
<comment type="caution">
    <text evidence="8">The sequence shown here is derived from an EMBL/GenBank/DDBJ whole genome shotgun (WGS) entry which is preliminary data.</text>
</comment>
<name>A0A0G1WPI8_9BACT</name>
<comment type="subcellular location">
    <subcellularLocation>
        <location evidence="6">Cytoplasm</location>
    </subcellularLocation>
</comment>
<dbReference type="PIRSF" id="PIRSF005917">
    <property type="entry name" value="MTase_YraL"/>
    <property type="match status" value="1"/>
</dbReference>
<keyword evidence="4 6" id="KW-0808">Transferase</keyword>
<dbReference type="Gene3D" id="3.30.950.10">
    <property type="entry name" value="Methyltransferase, Cobalt-precorrin-4 Transmethylase, Domain 2"/>
    <property type="match status" value="1"/>
</dbReference>
<dbReference type="SUPFAM" id="SSF53790">
    <property type="entry name" value="Tetrapyrrole methylase"/>
    <property type="match status" value="1"/>
</dbReference>
<proteinExistence type="inferred from homology"/>
<reference evidence="8 9" key="1">
    <citation type="journal article" date="2015" name="Nature">
        <title>rRNA introns, odd ribosomes, and small enigmatic genomes across a large radiation of phyla.</title>
        <authorList>
            <person name="Brown C.T."/>
            <person name="Hug L.A."/>
            <person name="Thomas B.C."/>
            <person name="Sharon I."/>
            <person name="Castelle C.J."/>
            <person name="Singh A."/>
            <person name="Wilkins M.J."/>
            <person name="Williams K.H."/>
            <person name="Banfield J.F."/>
        </authorList>
    </citation>
    <scope>NUCLEOTIDE SEQUENCE [LARGE SCALE GENOMIC DNA]</scope>
</reference>
<dbReference type="InterPro" id="IPR014776">
    <property type="entry name" value="4pyrrole_Mease_sub2"/>
</dbReference>
<dbReference type="InterPro" id="IPR035996">
    <property type="entry name" value="4pyrrol_Methylase_sf"/>
</dbReference>
<keyword evidence="3 6" id="KW-0489">Methyltransferase</keyword>
<dbReference type="EMBL" id="LCQQ01000031">
    <property type="protein sequence ID" value="KKW20495.1"/>
    <property type="molecule type" value="Genomic_DNA"/>
</dbReference>
<comment type="similarity">
    <text evidence="6">Belongs to the methyltransferase superfamily. RsmI family.</text>
</comment>
<dbReference type="Proteomes" id="UP000034201">
    <property type="component" value="Unassembled WGS sequence"/>
</dbReference>
<dbReference type="GO" id="GO:0070677">
    <property type="term" value="F:rRNA (cytosine-2'-O-)-methyltransferase activity"/>
    <property type="evidence" value="ECO:0007669"/>
    <property type="project" value="UniProtKB-UniRule"/>
</dbReference>
<evidence type="ECO:0000256" key="3">
    <source>
        <dbReference type="ARBA" id="ARBA00022603"/>
    </source>
</evidence>
<dbReference type="HAMAP" id="MF_01877">
    <property type="entry name" value="16SrRNA_methyltr_I"/>
    <property type="match status" value="1"/>
</dbReference>
<evidence type="ECO:0000313" key="9">
    <source>
        <dbReference type="Proteomes" id="UP000034201"/>
    </source>
</evidence>
<dbReference type="Gene3D" id="3.40.1010.10">
    <property type="entry name" value="Cobalt-precorrin-4 Transmethylase, Domain 1"/>
    <property type="match status" value="1"/>
</dbReference>
<feature type="domain" description="Tetrapyrrole methylase" evidence="7">
    <location>
        <begin position="4"/>
        <end position="193"/>
    </location>
</feature>
<comment type="catalytic activity">
    <reaction evidence="6">
        <text>cytidine(1402) in 16S rRNA + S-adenosyl-L-methionine = 2'-O-methylcytidine(1402) in 16S rRNA + S-adenosyl-L-homocysteine + H(+)</text>
        <dbReference type="Rhea" id="RHEA:42924"/>
        <dbReference type="Rhea" id="RHEA-COMP:10285"/>
        <dbReference type="Rhea" id="RHEA-COMP:10286"/>
        <dbReference type="ChEBI" id="CHEBI:15378"/>
        <dbReference type="ChEBI" id="CHEBI:57856"/>
        <dbReference type="ChEBI" id="CHEBI:59789"/>
        <dbReference type="ChEBI" id="CHEBI:74495"/>
        <dbReference type="ChEBI" id="CHEBI:82748"/>
        <dbReference type="EC" id="2.1.1.198"/>
    </reaction>
</comment>